<name>X1PXY9_9ZZZZ</name>
<dbReference type="AlphaFoldDB" id="X1PXY9"/>
<feature type="non-terminal residue" evidence="2">
    <location>
        <position position="83"/>
    </location>
</feature>
<dbReference type="SUPFAM" id="SSF50475">
    <property type="entry name" value="FMN-binding split barrel"/>
    <property type="match status" value="1"/>
</dbReference>
<dbReference type="Gene3D" id="2.30.110.10">
    <property type="entry name" value="Electron Transport, Fmn-binding Protein, Chain A"/>
    <property type="match status" value="1"/>
</dbReference>
<gene>
    <name evidence="2" type="ORF">S06H3_48646</name>
</gene>
<evidence type="ECO:0008006" key="3">
    <source>
        <dbReference type="Google" id="ProtNLM"/>
    </source>
</evidence>
<sequence>MEKKFANIPVKDLNDNVFKQIGDDWMLITAGDQGNFNTMTASWGALGILWHLPVAFCFVRPHRYTFEFMEASDFYTLCFLEDQ</sequence>
<protein>
    <recommendedName>
        <fullName evidence="3">Flavin reductase like domain-containing protein</fullName>
    </recommendedName>
</protein>
<keyword evidence="1" id="KW-1133">Transmembrane helix</keyword>
<evidence type="ECO:0000256" key="1">
    <source>
        <dbReference type="SAM" id="Phobius"/>
    </source>
</evidence>
<organism evidence="2">
    <name type="scientific">marine sediment metagenome</name>
    <dbReference type="NCBI Taxonomy" id="412755"/>
    <lineage>
        <taxon>unclassified sequences</taxon>
        <taxon>metagenomes</taxon>
        <taxon>ecological metagenomes</taxon>
    </lineage>
</organism>
<dbReference type="InterPro" id="IPR012349">
    <property type="entry name" value="Split_barrel_FMN-bd"/>
</dbReference>
<comment type="caution">
    <text evidence="2">The sequence shown here is derived from an EMBL/GenBank/DDBJ whole genome shotgun (WGS) entry which is preliminary data.</text>
</comment>
<keyword evidence="1" id="KW-0472">Membrane</keyword>
<keyword evidence="1" id="KW-0812">Transmembrane</keyword>
<proteinExistence type="predicted"/>
<feature type="transmembrane region" description="Helical" evidence="1">
    <location>
        <begin position="41"/>
        <end position="59"/>
    </location>
</feature>
<evidence type="ECO:0000313" key="2">
    <source>
        <dbReference type="EMBL" id="GAI43720.1"/>
    </source>
</evidence>
<accession>X1PXY9</accession>
<dbReference type="EMBL" id="BARV01030648">
    <property type="protein sequence ID" value="GAI43720.1"/>
    <property type="molecule type" value="Genomic_DNA"/>
</dbReference>
<reference evidence="2" key="1">
    <citation type="journal article" date="2014" name="Front. Microbiol.">
        <title>High frequency of phylogenetically diverse reductive dehalogenase-homologous genes in deep subseafloor sedimentary metagenomes.</title>
        <authorList>
            <person name="Kawai M."/>
            <person name="Futagami T."/>
            <person name="Toyoda A."/>
            <person name="Takaki Y."/>
            <person name="Nishi S."/>
            <person name="Hori S."/>
            <person name="Arai W."/>
            <person name="Tsubouchi T."/>
            <person name="Morono Y."/>
            <person name="Uchiyama I."/>
            <person name="Ito T."/>
            <person name="Fujiyama A."/>
            <person name="Inagaki F."/>
            <person name="Takami H."/>
        </authorList>
    </citation>
    <scope>NUCLEOTIDE SEQUENCE</scope>
    <source>
        <strain evidence="2">Expedition CK06-06</strain>
    </source>
</reference>